<sequence>MELQHTFTVPIGIDEAWAAFTDIERIAPCLPGAVITSVDGDDFEGTAKVKLGPIALQYAGKGTWVSRDDATYSAVIEAQGKDKRGNGTAGATIRAHLEPDAAGTKVVVDTELKITGRPAQFGRGVIQDVGGKLLDQFALCLSTRLAEPAAAADVPTASEPTASEPTGSEPIAPTGEMPSDATGEPVASAPPVEAAVPPPVAIPPGPPAEPAEVNLGSVVGPVLLKRYGPWVGGLVVVAIIVWAVTRG</sequence>
<evidence type="ECO:0000313" key="3">
    <source>
        <dbReference type="EMBL" id="MFC6006630.1"/>
    </source>
</evidence>
<evidence type="ECO:0000256" key="2">
    <source>
        <dbReference type="SAM" id="Phobius"/>
    </source>
</evidence>
<feature type="compositionally biased region" description="Low complexity" evidence="1">
    <location>
        <begin position="184"/>
        <end position="195"/>
    </location>
</feature>
<keyword evidence="2" id="KW-0812">Transmembrane</keyword>
<evidence type="ECO:0000256" key="1">
    <source>
        <dbReference type="SAM" id="MobiDB-lite"/>
    </source>
</evidence>
<feature type="transmembrane region" description="Helical" evidence="2">
    <location>
        <begin position="227"/>
        <end position="245"/>
    </location>
</feature>
<dbReference type="EMBL" id="JBHSRD010000003">
    <property type="protein sequence ID" value="MFC6006630.1"/>
    <property type="molecule type" value="Genomic_DNA"/>
</dbReference>
<dbReference type="Gene3D" id="3.30.530.20">
    <property type="match status" value="1"/>
</dbReference>
<dbReference type="PANTHER" id="PTHR38588:SF1">
    <property type="entry name" value="BLL0334 PROTEIN"/>
    <property type="match status" value="1"/>
</dbReference>
<comment type="caution">
    <text evidence="3">The sequence shown here is derived from an EMBL/GenBank/DDBJ whole genome shotgun (WGS) entry which is preliminary data.</text>
</comment>
<feature type="compositionally biased region" description="Low complexity" evidence="1">
    <location>
        <begin position="150"/>
        <end position="160"/>
    </location>
</feature>
<feature type="region of interest" description="Disordered" evidence="1">
    <location>
        <begin position="150"/>
        <end position="203"/>
    </location>
</feature>
<keyword evidence="2" id="KW-0472">Membrane</keyword>
<protein>
    <submittedName>
        <fullName evidence="3">SRPBCC family protein</fullName>
    </submittedName>
</protein>
<evidence type="ECO:0000313" key="4">
    <source>
        <dbReference type="Proteomes" id="UP001596189"/>
    </source>
</evidence>
<name>A0ABW1JCB1_9ACTN</name>
<accession>A0ABW1JCB1</accession>
<keyword evidence="4" id="KW-1185">Reference proteome</keyword>
<dbReference type="RefSeq" id="WP_345718108.1">
    <property type="nucleotide sequence ID" value="NZ_BAABFP010000008.1"/>
</dbReference>
<dbReference type="Pfam" id="PF06240">
    <property type="entry name" value="COXG"/>
    <property type="match status" value="1"/>
</dbReference>
<dbReference type="CDD" id="cd07823">
    <property type="entry name" value="SRPBCC_5"/>
    <property type="match status" value="1"/>
</dbReference>
<dbReference type="SUPFAM" id="SSF55961">
    <property type="entry name" value="Bet v1-like"/>
    <property type="match status" value="1"/>
</dbReference>
<reference evidence="4" key="1">
    <citation type="journal article" date="2019" name="Int. J. Syst. Evol. Microbiol.">
        <title>The Global Catalogue of Microorganisms (GCM) 10K type strain sequencing project: providing services to taxonomists for standard genome sequencing and annotation.</title>
        <authorList>
            <consortium name="The Broad Institute Genomics Platform"/>
            <consortium name="The Broad Institute Genome Sequencing Center for Infectious Disease"/>
            <person name="Wu L."/>
            <person name="Ma J."/>
        </authorList>
    </citation>
    <scope>NUCLEOTIDE SEQUENCE [LARGE SCALE GENOMIC DNA]</scope>
    <source>
        <strain evidence="4">KACC 14249</strain>
    </source>
</reference>
<keyword evidence="2" id="KW-1133">Transmembrane helix</keyword>
<dbReference type="PANTHER" id="PTHR38588">
    <property type="entry name" value="BLL0334 PROTEIN"/>
    <property type="match status" value="1"/>
</dbReference>
<gene>
    <name evidence="3" type="ORF">ACFQDO_05745</name>
</gene>
<organism evidence="3 4">
    <name type="scientific">Angustibacter luteus</name>
    <dbReference type="NCBI Taxonomy" id="658456"/>
    <lineage>
        <taxon>Bacteria</taxon>
        <taxon>Bacillati</taxon>
        <taxon>Actinomycetota</taxon>
        <taxon>Actinomycetes</taxon>
        <taxon>Kineosporiales</taxon>
        <taxon>Kineosporiaceae</taxon>
    </lineage>
</organism>
<dbReference type="InterPro" id="IPR010419">
    <property type="entry name" value="CO_DH_gsu"/>
</dbReference>
<proteinExistence type="predicted"/>
<dbReference type="Proteomes" id="UP001596189">
    <property type="component" value="Unassembled WGS sequence"/>
</dbReference>
<dbReference type="InterPro" id="IPR023393">
    <property type="entry name" value="START-like_dom_sf"/>
</dbReference>